<dbReference type="PRINTS" id="PR00111">
    <property type="entry name" value="ABHYDROLASE"/>
</dbReference>
<accession>A0A9D2FGV0</accession>
<keyword evidence="2" id="KW-0378">Hydrolase</keyword>
<dbReference type="EMBL" id="DXBJ01000072">
    <property type="protein sequence ID" value="HIZ58790.1"/>
    <property type="molecule type" value="Genomic_DNA"/>
</dbReference>
<dbReference type="Proteomes" id="UP000824065">
    <property type="component" value="Unassembled WGS sequence"/>
</dbReference>
<dbReference type="Gene3D" id="3.40.50.1820">
    <property type="entry name" value="alpha/beta hydrolase"/>
    <property type="match status" value="1"/>
</dbReference>
<dbReference type="InterPro" id="IPR029058">
    <property type="entry name" value="AB_hydrolase_fold"/>
</dbReference>
<evidence type="ECO:0000313" key="2">
    <source>
        <dbReference type="EMBL" id="HIZ58790.1"/>
    </source>
</evidence>
<dbReference type="SUPFAM" id="SSF53474">
    <property type="entry name" value="alpha/beta-Hydrolases"/>
    <property type="match status" value="1"/>
</dbReference>
<dbReference type="PANTHER" id="PTHR43798">
    <property type="entry name" value="MONOACYLGLYCEROL LIPASE"/>
    <property type="match status" value="1"/>
</dbReference>
<reference evidence="2" key="2">
    <citation type="submission" date="2021-04" db="EMBL/GenBank/DDBJ databases">
        <authorList>
            <person name="Gilroy R."/>
        </authorList>
    </citation>
    <scope>NUCLEOTIDE SEQUENCE</scope>
    <source>
        <strain evidence="2">ChiBcec16-3735</strain>
    </source>
</reference>
<proteinExistence type="predicted"/>
<dbReference type="AlphaFoldDB" id="A0A9D2FGV0"/>
<evidence type="ECO:0000313" key="3">
    <source>
        <dbReference type="Proteomes" id="UP000824065"/>
    </source>
</evidence>
<dbReference type="PANTHER" id="PTHR43798:SF33">
    <property type="entry name" value="HYDROLASE, PUTATIVE (AFU_ORTHOLOGUE AFUA_2G14860)-RELATED"/>
    <property type="match status" value="1"/>
</dbReference>
<comment type="caution">
    <text evidence="2">The sequence shown here is derived from an EMBL/GenBank/DDBJ whole genome shotgun (WGS) entry which is preliminary data.</text>
</comment>
<sequence>MQGKFYSTPKGDIHYWTDFTAPEAMTLVLLPGLTADHRLFDLQVKAFAGRYRILVWDAPGHGASRPFPLDFSLRDQAVWLHGILEQEEVRAFCLVGQSMGGYVAQCFLQEYPGEAAGFIAIDSAPLKRRYTTRWEIALLRHCGPVYRLYPWRALRVAGADGCADTPYGRALMRRMMDSYSPAEYAALAAHGFRMLADALEANLPYRIDCPALLFCGVHDRAASTKRYNRAWSQGEGLSLVWVPAAGHNSNTDNPVYINRQIGCFLQKLLEERPQ</sequence>
<protein>
    <submittedName>
        <fullName evidence="2">Alpha/beta hydrolase</fullName>
    </submittedName>
</protein>
<reference evidence="2" key="1">
    <citation type="journal article" date="2021" name="PeerJ">
        <title>Extensive microbial diversity within the chicken gut microbiome revealed by metagenomics and culture.</title>
        <authorList>
            <person name="Gilroy R."/>
            <person name="Ravi A."/>
            <person name="Getino M."/>
            <person name="Pursley I."/>
            <person name="Horton D.L."/>
            <person name="Alikhan N.F."/>
            <person name="Baker D."/>
            <person name="Gharbi K."/>
            <person name="Hall N."/>
            <person name="Watson M."/>
            <person name="Adriaenssens E.M."/>
            <person name="Foster-Nyarko E."/>
            <person name="Jarju S."/>
            <person name="Secka A."/>
            <person name="Antonio M."/>
            <person name="Oren A."/>
            <person name="Chaudhuri R.R."/>
            <person name="La Ragione R."/>
            <person name="Hildebrand F."/>
            <person name="Pallen M.J."/>
        </authorList>
    </citation>
    <scope>NUCLEOTIDE SEQUENCE</scope>
    <source>
        <strain evidence="2">ChiBcec16-3735</strain>
    </source>
</reference>
<evidence type="ECO:0000259" key="1">
    <source>
        <dbReference type="Pfam" id="PF12697"/>
    </source>
</evidence>
<dbReference type="InterPro" id="IPR050266">
    <property type="entry name" value="AB_hydrolase_sf"/>
</dbReference>
<dbReference type="InterPro" id="IPR000073">
    <property type="entry name" value="AB_hydrolase_1"/>
</dbReference>
<feature type="domain" description="AB hydrolase-1" evidence="1">
    <location>
        <begin position="27"/>
        <end position="254"/>
    </location>
</feature>
<dbReference type="GO" id="GO:0016020">
    <property type="term" value="C:membrane"/>
    <property type="evidence" value="ECO:0007669"/>
    <property type="project" value="TreeGrafter"/>
</dbReference>
<organism evidence="2 3">
    <name type="scientific">Candidatus Faecalibacterium gallistercoris</name>
    <dbReference type="NCBI Taxonomy" id="2838579"/>
    <lineage>
        <taxon>Bacteria</taxon>
        <taxon>Bacillati</taxon>
        <taxon>Bacillota</taxon>
        <taxon>Clostridia</taxon>
        <taxon>Eubacteriales</taxon>
        <taxon>Oscillospiraceae</taxon>
        <taxon>Faecalibacterium</taxon>
    </lineage>
</organism>
<dbReference type="Pfam" id="PF12697">
    <property type="entry name" value="Abhydrolase_6"/>
    <property type="match status" value="1"/>
</dbReference>
<gene>
    <name evidence="2" type="ORF">H9725_09525</name>
</gene>
<dbReference type="GO" id="GO:0016787">
    <property type="term" value="F:hydrolase activity"/>
    <property type="evidence" value="ECO:0007669"/>
    <property type="project" value="UniProtKB-KW"/>
</dbReference>
<name>A0A9D2FGV0_9FIRM</name>